<keyword evidence="3" id="KW-1185">Reference proteome</keyword>
<reference evidence="2" key="1">
    <citation type="journal article" date="2020" name="New Phytol.">
        <title>Comparative genomics reveals dynamic genome evolution in host specialist ectomycorrhizal fungi.</title>
        <authorList>
            <person name="Lofgren L.A."/>
            <person name="Nguyen N.H."/>
            <person name="Vilgalys R."/>
            <person name="Ruytinx J."/>
            <person name="Liao H.L."/>
            <person name="Branco S."/>
            <person name="Kuo A."/>
            <person name="LaButti K."/>
            <person name="Lipzen A."/>
            <person name="Andreopoulos W."/>
            <person name="Pangilinan J."/>
            <person name="Riley R."/>
            <person name="Hundley H."/>
            <person name="Na H."/>
            <person name="Barry K."/>
            <person name="Grigoriev I.V."/>
            <person name="Stajich J.E."/>
            <person name="Kennedy P.G."/>
        </authorList>
    </citation>
    <scope>NUCLEOTIDE SEQUENCE</scope>
    <source>
        <strain evidence="2">MN1</strain>
    </source>
</reference>
<keyword evidence="1" id="KW-0732">Signal</keyword>
<comment type="caution">
    <text evidence="2">The sequence shown here is derived from an EMBL/GenBank/DDBJ whole genome shotgun (WGS) entry which is preliminary data.</text>
</comment>
<proteinExistence type="predicted"/>
<organism evidence="2 3">
    <name type="scientific">Suillus subaureus</name>
    <dbReference type="NCBI Taxonomy" id="48587"/>
    <lineage>
        <taxon>Eukaryota</taxon>
        <taxon>Fungi</taxon>
        <taxon>Dikarya</taxon>
        <taxon>Basidiomycota</taxon>
        <taxon>Agaricomycotina</taxon>
        <taxon>Agaricomycetes</taxon>
        <taxon>Agaricomycetidae</taxon>
        <taxon>Boletales</taxon>
        <taxon>Suillineae</taxon>
        <taxon>Suillaceae</taxon>
        <taxon>Suillus</taxon>
    </lineage>
</organism>
<sequence>MILPRSQVVQMRVWAVELVLMMWMWVQAEAEQLVMKMILLRSWVVWMWVWATKLEPMMWMQVQAEAANLRPGTSSWKHIGASAYATLNLDGSQCLIQTFQSGPDVLGYSPCRVASCSSQGAIAGGAVMACDGEVHAREANAGEVHGGEASAGDAHAGEVVRKTDLCAQADILISLEIVGFISYHTSASIIFDDQKLEFIKLVINNIKFRLLLRTDDCEMGSIFRCLLLIIVDHCFISSISQAEVSTQAHLCSCAASLYASTQWTPSRLNDLMPHEKMFKF</sequence>
<accession>A0A9P7EGP3</accession>
<protein>
    <submittedName>
        <fullName evidence="2">Uncharacterized protein</fullName>
    </submittedName>
</protein>
<gene>
    <name evidence="2" type="ORF">BJ212DRAFT_1297348</name>
</gene>
<dbReference type="EMBL" id="JABBWG010000007">
    <property type="protein sequence ID" value="KAG1820847.1"/>
    <property type="molecule type" value="Genomic_DNA"/>
</dbReference>
<evidence type="ECO:0000256" key="1">
    <source>
        <dbReference type="SAM" id="SignalP"/>
    </source>
</evidence>
<feature type="signal peptide" evidence="1">
    <location>
        <begin position="1"/>
        <end position="30"/>
    </location>
</feature>
<name>A0A9P7EGP3_9AGAM</name>
<dbReference type="RefSeq" id="XP_041195914.1">
    <property type="nucleotide sequence ID" value="XM_041332575.1"/>
</dbReference>
<evidence type="ECO:0000313" key="2">
    <source>
        <dbReference type="EMBL" id="KAG1820847.1"/>
    </source>
</evidence>
<dbReference type="Proteomes" id="UP000807769">
    <property type="component" value="Unassembled WGS sequence"/>
</dbReference>
<evidence type="ECO:0000313" key="3">
    <source>
        <dbReference type="Proteomes" id="UP000807769"/>
    </source>
</evidence>
<dbReference type="GeneID" id="64626592"/>
<dbReference type="AlphaFoldDB" id="A0A9P7EGP3"/>
<feature type="chain" id="PRO_5040460567" evidence="1">
    <location>
        <begin position="31"/>
        <end position="280"/>
    </location>
</feature>